<accession>A0A8T2PE86</accession>
<comment type="caution">
    <text evidence="1">The sequence shown here is derived from an EMBL/GenBank/DDBJ whole genome shotgun (WGS) entry which is preliminary data.</text>
</comment>
<protein>
    <submittedName>
        <fullName evidence="1">Uncharacterized protein</fullName>
    </submittedName>
</protein>
<organism evidence="1 2">
    <name type="scientific">Albula glossodonta</name>
    <name type="common">roundjaw bonefish</name>
    <dbReference type="NCBI Taxonomy" id="121402"/>
    <lineage>
        <taxon>Eukaryota</taxon>
        <taxon>Metazoa</taxon>
        <taxon>Chordata</taxon>
        <taxon>Craniata</taxon>
        <taxon>Vertebrata</taxon>
        <taxon>Euteleostomi</taxon>
        <taxon>Actinopterygii</taxon>
        <taxon>Neopterygii</taxon>
        <taxon>Teleostei</taxon>
        <taxon>Albuliformes</taxon>
        <taxon>Albulidae</taxon>
        <taxon>Albula</taxon>
    </lineage>
</organism>
<proteinExistence type="predicted"/>
<dbReference type="AlphaFoldDB" id="A0A8T2PE86"/>
<keyword evidence="2" id="KW-1185">Reference proteome</keyword>
<evidence type="ECO:0000313" key="2">
    <source>
        <dbReference type="Proteomes" id="UP000824540"/>
    </source>
</evidence>
<dbReference type="Proteomes" id="UP000824540">
    <property type="component" value="Unassembled WGS sequence"/>
</dbReference>
<evidence type="ECO:0000313" key="1">
    <source>
        <dbReference type="EMBL" id="KAG9350845.1"/>
    </source>
</evidence>
<name>A0A8T2PE86_9TELE</name>
<dbReference type="EMBL" id="JAFBMS010000007">
    <property type="protein sequence ID" value="KAG9350845.1"/>
    <property type="molecule type" value="Genomic_DNA"/>
</dbReference>
<reference evidence="1" key="1">
    <citation type="thesis" date="2021" institute="BYU ScholarsArchive" country="Provo, UT, USA">
        <title>Applications of and Algorithms for Genome Assembly and Genomic Analyses with an Emphasis on Marine Teleosts.</title>
        <authorList>
            <person name="Pickett B.D."/>
        </authorList>
    </citation>
    <scope>NUCLEOTIDE SEQUENCE</scope>
    <source>
        <strain evidence="1">HI-2016</strain>
    </source>
</reference>
<gene>
    <name evidence="1" type="ORF">JZ751_024734</name>
</gene>
<sequence>MNWEQVWESGRGGGGDLAVSPPPLPTCQFLTPVASAHPLCHSPGGWGGQPCVKTALFVKQRDN</sequence>